<feature type="chain" id="PRO_5046376798" description="Lipoprotein" evidence="1">
    <location>
        <begin position="24"/>
        <end position="292"/>
    </location>
</feature>
<evidence type="ECO:0000256" key="1">
    <source>
        <dbReference type="SAM" id="SignalP"/>
    </source>
</evidence>
<reference evidence="3" key="1">
    <citation type="journal article" date="2019" name="Int. J. Syst. Evol. Microbiol.">
        <title>The Global Catalogue of Microorganisms (GCM) 10K type strain sequencing project: providing services to taxonomists for standard genome sequencing and annotation.</title>
        <authorList>
            <consortium name="The Broad Institute Genomics Platform"/>
            <consortium name="The Broad Institute Genome Sequencing Center for Infectious Disease"/>
            <person name="Wu L."/>
            <person name="Ma J."/>
        </authorList>
    </citation>
    <scope>NUCLEOTIDE SEQUENCE [LARGE SCALE GENOMIC DNA]</scope>
    <source>
        <strain evidence="3">JCM 8542</strain>
    </source>
</reference>
<feature type="signal peptide" evidence="1">
    <location>
        <begin position="1"/>
        <end position="23"/>
    </location>
</feature>
<evidence type="ECO:0000313" key="3">
    <source>
        <dbReference type="Proteomes" id="UP001500399"/>
    </source>
</evidence>
<sequence>MKRLKKTILAALAALMLTGTASASAVSTTAQHITSPAAAKKQLNTIAKAEKLWKDEFAMPQYDDDDIAQLHLLSFTPSRTYFAVTDLDGNGRLELLFRHAAMLPVAEGITPYPLRDIPTALAMAVYEIGTDGRLARLPETENGYGAPDLTGLYALHQVNANGTRPYNICTRTITKDEHGHYSYTVAYQQIAIVDGVVTCELLAEENGYYNVYDIDRIEEVPLSASIYDDDPAHREMSPADFAQTGFYQDFYRIYTPSSAVHWMSGDELNRDPQKALAASWAGFVYGVMDGKG</sequence>
<proteinExistence type="predicted"/>
<keyword evidence="3" id="KW-1185">Reference proteome</keyword>
<protein>
    <recommendedName>
        <fullName evidence="4">Lipoprotein</fullName>
    </recommendedName>
</protein>
<gene>
    <name evidence="2" type="ORF">GCM10008919_21200</name>
</gene>
<keyword evidence="1" id="KW-0732">Signal</keyword>
<dbReference type="RefSeq" id="WP_304987544.1">
    <property type="nucleotide sequence ID" value="NZ_BAAACR010000017.1"/>
</dbReference>
<evidence type="ECO:0000313" key="2">
    <source>
        <dbReference type="EMBL" id="GAA0217841.1"/>
    </source>
</evidence>
<comment type="caution">
    <text evidence="2">The sequence shown here is derived from an EMBL/GenBank/DDBJ whole genome shotgun (WGS) entry which is preliminary data.</text>
</comment>
<dbReference type="EMBL" id="BAAACR010000017">
    <property type="protein sequence ID" value="GAA0217841.1"/>
    <property type="molecule type" value="Genomic_DNA"/>
</dbReference>
<accession>A0ABP3CXD1</accession>
<evidence type="ECO:0008006" key="4">
    <source>
        <dbReference type="Google" id="ProtNLM"/>
    </source>
</evidence>
<organism evidence="2 3">
    <name type="scientific">Selenomonas dianae</name>
    <dbReference type="NCBI Taxonomy" id="135079"/>
    <lineage>
        <taxon>Bacteria</taxon>
        <taxon>Bacillati</taxon>
        <taxon>Bacillota</taxon>
        <taxon>Negativicutes</taxon>
        <taxon>Selenomonadales</taxon>
        <taxon>Selenomonadaceae</taxon>
        <taxon>Selenomonas</taxon>
    </lineage>
</organism>
<dbReference type="Proteomes" id="UP001500399">
    <property type="component" value="Unassembled WGS sequence"/>
</dbReference>
<name>A0ABP3CXD1_9FIRM</name>